<accession>A0A562XFH1</accession>
<dbReference type="Gene3D" id="3.40.605.10">
    <property type="entry name" value="Aldehyde Dehydrogenase, Chain A, domain 1"/>
    <property type="match status" value="1"/>
</dbReference>
<dbReference type="InterPro" id="IPR016161">
    <property type="entry name" value="Ald_DH/histidinol_DH"/>
</dbReference>
<evidence type="ECO:0000256" key="3">
    <source>
        <dbReference type="ARBA" id="ARBA00022650"/>
    </source>
</evidence>
<dbReference type="FunFam" id="3.40.309.10:FF:000006">
    <property type="entry name" value="Gamma-glutamyl phosphate reductase"/>
    <property type="match status" value="1"/>
</dbReference>
<dbReference type="PIRSF" id="PIRSF000151">
    <property type="entry name" value="GPR"/>
    <property type="match status" value="1"/>
</dbReference>
<dbReference type="Gene3D" id="3.40.309.10">
    <property type="entry name" value="Aldehyde Dehydrogenase, Chain A, domain 2"/>
    <property type="match status" value="1"/>
</dbReference>
<dbReference type="NCBIfam" id="NF001221">
    <property type="entry name" value="PRK00197.1"/>
    <property type="match status" value="1"/>
</dbReference>
<feature type="domain" description="Aldehyde dehydrogenase" evidence="8">
    <location>
        <begin position="17"/>
        <end position="276"/>
    </location>
</feature>
<dbReference type="InterPro" id="IPR016162">
    <property type="entry name" value="Ald_DH_N"/>
</dbReference>
<dbReference type="Proteomes" id="UP000321812">
    <property type="component" value="Unassembled WGS sequence"/>
</dbReference>
<dbReference type="GO" id="GO:0005737">
    <property type="term" value="C:cytoplasm"/>
    <property type="evidence" value="ECO:0007669"/>
    <property type="project" value="UniProtKB-SubCell"/>
</dbReference>
<keyword evidence="2 7" id="KW-0028">Amino-acid biosynthesis</keyword>
<dbReference type="RefSeq" id="WP_147497124.1">
    <property type="nucleotide sequence ID" value="NZ_VOAP01000011.1"/>
</dbReference>
<comment type="catalytic activity">
    <reaction evidence="6 7">
        <text>L-glutamate 5-semialdehyde + phosphate + NADP(+) = L-glutamyl 5-phosphate + NADPH + H(+)</text>
        <dbReference type="Rhea" id="RHEA:19541"/>
        <dbReference type="ChEBI" id="CHEBI:15378"/>
        <dbReference type="ChEBI" id="CHEBI:43474"/>
        <dbReference type="ChEBI" id="CHEBI:57783"/>
        <dbReference type="ChEBI" id="CHEBI:58066"/>
        <dbReference type="ChEBI" id="CHEBI:58274"/>
        <dbReference type="ChEBI" id="CHEBI:58349"/>
        <dbReference type="EC" id="1.2.1.41"/>
    </reaction>
</comment>
<dbReference type="UniPathway" id="UPA00098">
    <property type="reaction ID" value="UER00360"/>
</dbReference>
<dbReference type="PANTHER" id="PTHR11063">
    <property type="entry name" value="GLUTAMATE SEMIALDEHYDE DEHYDROGENASE"/>
    <property type="match status" value="1"/>
</dbReference>
<evidence type="ECO:0000256" key="4">
    <source>
        <dbReference type="ARBA" id="ARBA00022857"/>
    </source>
</evidence>
<dbReference type="InterPro" id="IPR012134">
    <property type="entry name" value="Glu-5-SA_DH"/>
</dbReference>
<evidence type="ECO:0000256" key="1">
    <source>
        <dbReference type="ARBA" id="ARBA00004985"/>
    </source>
</evidence>
<dbReference type="AlphaFoldDB" id="A0A562XFH1"/>
<evidence type="ECO:0000256" key="2">
    <source>
        <dbReference type="ARBA" id="ARBA00022605"/>
    </source>
</evidence>
<keyword evidence="7" id="KW-0963">Cytoplasm</keyword>
<organism evidence="9 10">
    <name type="scientific">Campylobacter hyointestinalis</name>
    <dbReference type="NCBI Taxonomy" id="198"/>
    <lineage>
        <taxon>Bacteria</taxon>
        <taxon>Pseudomonadati</taxon>
        <taxon>Campylobacterota</taxon>
        <taxon>Epsilonproteobacteria</taxon>
        <taxon>Campylobacterales</taxon>
        <taxon>Campylobacteraceae</taxon>
        <taxon>Campylobacter</taxon>
    </lineage>
</organism>
<evidence type="ECO:0000313" key="10">
    <source>
        <dbReference type="Proteomes" id="UP000321812"/>
    </source>
</evidence>
<comment type="subcellular location">
    <subcellularLocation>
        <location evidence="7">Cytoplasm</location>
    </subcellularLocation>
</comment>
<dbReference type="NCBIfam" id="TIGR00407">
    <property type="entry name" value="proA"/>
    <property type="match status" value="1"/>
</dbReference>
<dbReference type="GO" id="GO:0055129">
    <property type="term" value="P:L-proline biosynthetic process"/>
    <property type="evidence" value="ECO:0007669"/>
    <property type="project" value="UniProtKB-UniRule"/>
</dbReference>
<dbReference type="EMBL" id="VOAP01000011">
    <property type="protein sequence ID" value="TWO20901.1"/>
    <property type="molecule type" value="Genomic_DNA"/>
</dbReference>
<dbReference type="PANTHER" id="PTHR11063:SF8">
    <property type="entry name" value="DELTA-1-PYRROLINE-5-CARBOXYLATE SYNTHASE"/>
    <property type="match status" value="1"/>
</dbReference>
<dbReference type="HAMAP" id="MF_00412">
    <property type="entry name" value="ProA"/>
    <property type="match status" value="1"/>
</dbReference>
<dbReference type="Pfam" id="PF00171">
    <property type="entry name" value="Aldedh"/>
    <property type="match status" value="1"/>
</dbReference>
<dbReference type="PROSITE" id="PS01223">
    <property type="entry name" value="PROA"/>
    <property type="match status" value="1"/>
</dbReference>
<keyword evidence="5 7" id="KW-0560">Oxidoreductase</keyword>
<dbReference type="InterPro" id="IPR000965">
    <property type="entry name" value="GPR_dom"/>
</dbReference>
<dbReference type="GO" id="GO:0050661">
    <property type="term" value="F:NADP binding"/>
    <property type="evidence" value="ECO:0007669"/>
    <property type="project" value="InterPro"/>
</dbReference>
<comment type="caution">
    <text evidence="9">The sequence shown here is derived from an EMBL/GenBank/DDBJ whole genome shotgun (WGS) entry which is preliminary data.</text>
</comment>
<gene>
    <name evidence="7" type="primary">proA</name>
    <name evidence="9" type="ORF">YZ82_03680</name>
</gene>
<evidence type="ECO:0000313" key="9">
    <source>
        <dbReference type="EMBL" id="TWO20901.1"/>
    </source>
</evidence>
<dbReference type="InterPro" id="IPR015590">
    <property type="entry name" value="Aldehyde_DH_dom"/>
</dbReference>
<dbReference type="CDD" id="cd07079">
    <property type="entry name" value="ALDH_F18-19_ProA-GPR"/>
    <property type="match status" value="1"/>
</dbReference>
<proteinExistence type="inferred from homology"/>
<dbReference type="GO" id="GO:0004350">
    <property type="term" value="F:glutamate-5-semialdehyde dehydrogenase activity"/>
    <property type="evidence" value="ECO:0007669"/>
    <property type="project" value="UniProtKB-UniRule"/>
</dbReference>
<comment type="function">
    <text evidence="7">Catalyzes the NADPH-dependent reduction of L-glutamate 5-phosphate into L-glutamate 5-semialdehyde and phosphate. The product spontaneously undergoes cyclization to form 1-pyrroline-5-carboxylate.</text>
</comment>
<evidence type="ECO:0000256" key="6">
    <source>
        <dbReference type="ARBA" id="ARBA00049024"/>
    </source>
</evidence>
<keyword evidence="3 7" id="KW-0641">Proline biosynthesis</keyword>
<protein>
    <recommendedName>
        <fullName evidence="7">Gamma-glutamyl phosphate reductase</fullName>
        <shortName evidence="7">GPR</shortName>
        <ecNumber evidence="7">1.2.1.41</ecNumber>
    </recommendedName>
    <alternativeName>
        <fullName evidence="7">Glutamate-5-semialdehyde dehydrogenase</fullName>
    </alternativeName>
    <alternativeName>
        <fullName evidence="7">Glutamyl-gamma-semialdehyde dehydrogenase</fullName>
        <shortName evidence="7">GSA dehydrogenase</shortName>
    </alternativeName>
</protein>
<keyword evidence="4 7" id="KW-0521">NADP</keyword>
<name>A0A562XFH1_CAMHY</name>
<comment type="similarity">
    <text evidence="7">Belongs to the gamma-glutamyl phosphate reductase family.</text>
</comment>
<dbReference type="SUPFAM" id="SSF53720">
    <property type="entry name" value="ALDH-like"/>
    <property type="match status" value="1"/>
</dbReference>
<evidence type="ECO:0000259" key="8">
    <source>
        <dbReference type="Pfam" id="PF00171"/>
    </source>
</evidence>
<dbReference type="EC" id="1.2.1.41" evidence="7"/>
<dbReference type="InterPro" id="IPR020593">
    <property type="entry name" value="G-glutamylP_reductase_CS"/>
</dbReference>
<evidence type="ECO:0000256" key="7">
    <source>
        <dbReference type="HAMAP-Rule" id="MF_00412"/>
    </source>
</evidence>
<dbReference type="InterPro" id="IPR016163">
    <property type="entry name" value="Ald_DH_C"/>
</dbReference>
<sequence>MKNLLKNLKNTSKSLLSLTQNERKAVVLEIARQIELEADNIKSANDIDLSLASNLSSALLERLKFDRSRVLSLAQNIKDIASLPEVIGIVERGWCAKSGINIEKISIPIGNICTIYESRPNVTAEVAALCIKSANGCALKGGKEARNTNLALIKAISVALKNCDLDENCVVYLDIDRNEVGELIKMDKYLDLIVPRGGESLVKFVSQNATIPVLKHDKGLCHIYVDEFADLNKALKICVNAKCSRPSVCNAAETVLVHKNIAEHFLPLLKTELDKFGVEIFGCEKSAKLIPCKIANEQNYSTEYLDFKLNLKIVNDLDTALEHISKFSSGHSEAIISENYSVCEKFLKLVDSACVYANASTRFSDGSEFGFGAEIGISTNKLHARGPVGLKELTTYKYIIRANGQIR</sequence>
<evidence type="ECO:0000256" key="5">
    <source>
        <dbReference type="ARBA" id="ARBA00023002"/>
    </source>
</evidence>
<comment type="pathway">
    <text evidence="1 7">Amino-acid biosynthesis; L-proline biosynthesis; L-glutamate 5-semialdehyde from L-glutamate: step 2/2.</text>
</comment>
<reference evidence="9 10" key="1">
    <citation type="submission" date="2019-07" db="EMBL/GenBank/DDBJ databases">
        <title>Rapid identification of Enteric Bacteria from Whole Genome Sequences (WGS) using Average Nucleotide Identity (ANI).</title>
        <authorList>
            <person name="Lane C."/>
        </authorList>
    </citation>
    <scope>NUCLEOTIDE SEQUENCE [LARGE SCALE GENOMIC DNA]</scope>
    <source>
        <strain evidence="9 10">D2411</strain>
    </source>
</reference>